<protein>
    <submittedName>
        <fullName evidence="1">Uncharacterized protein</fullName>
    </submittedName>
</protein>
<accession>A0A1I3L9L7</accession>
<reference evidence="2" key="1">
    <citation type="submission" date="2016-10" db="EMBL/GenBank/DDBJ databases">
        <authorList>
            <person name="Varghese N."/>
            <person name="Submissions S."/>
        </authorList>
    </citation>
    <scope>NUCLEOTIDE SEQUENCE [LARGE SCALE GENOMIC DNA]</scope>
    <source>
        <strain evidence="2">DSM 26348</strain>
    </source>
</reference>
<keyword evidence="2" id="KW-1185">Reference proteome</keyword>
<gene>
    <name evidence="1" type="ORF">SAMN05421753_112189</name>
</gene>
<sequence>MIPVEHVARFWLLILLGCLSVCGCKAPIVVVPTTDWSQTPGLVTNARCSVSVRGKESEKFLYDGTIESFDASGVTLSDATLFHTVVTRLPVVGYLPVVGRIFAMEGETAQTLPHVTLKYSEILNLTVLDSQSNHQNPEQQHSSSDGAIR</sequence>
<dbReference type="EMBL" id="FOQD01000012">
    <property type="protein sequence ID" value="SFI81522.1"/>
    <property type="molecule type" value="Genomic_DNA"/>
</dbReference>
<dbReference type="Proteomes" id="UP000199518">
    <property type="component" value="Unassembled WGS sequence"/>
</dbReference>
<dbReference type="AlphaFoldDB" id="A0A1I3L9L7"/>
<dbReference type="STRING" id="1576369.SAMN05421753_112189"/>
<proteinExistence type="predicted"/>
<organism evidence="1 2">
    <name type="scientific">Planctomicrobium piriforme</name>
    <dbReference type="NCBI Taxonomy" id="1576369"/>
    <lineage>
        <taxon>Bacteria</taxon>
        <taxon>Pseudomonadati</taxon>
        <taxon>Planctomycetota</taxon>
        <taxon>Planctomycetia</taxon>
        <taxon>Planctomycetales</taxon>
        <taxon>Planctomycetaceae</taxon>
        <taxon>Planctomicrobium</taxon>
    </lineage>
</organism>
<name>A0A1I3L9L7_9PLAN</name>
<evidence type="ECO:0000313" key="2">
    <source>
        <dbReference type="Proteomes" id="UP000199518"/>
    </source>
</evidence>
<evidence type="ECO:0000313" key="1">
    <source>
        <dbReference type="EMBL" id="SFI81522.1"/>
    </source>
</evidence>